<gene>
    <name evidence="1" type="ORF">MFFC18_50510</name>
</gene>
<organism evidence="1 2">
    <name type="scientific">Mariniblastus fucicola</name>
    <dbReference type="NCBI Taxonomy" id="980251"/>
    <lineage>
        <taxon>Bacteria</taxon>
        <taxon>Pseudomonadati</taxon>
        <taxon>Planctomycetota</taxon>
        <taxon>Planctomycetia</taxon>
        <taxon>Pirellulales</taxon>
        <taxon>Pirellulaceae</taxon>
        <taxon>Mariniblastus</taxon>
    </lineage>
</organism>
<reference evidence="1 2" key="1">
    <citation type="submission" date="2019-08" db="EMBL/GenBank/DDBJ databases">
        <title>Deep-cultivation of Planctomycetes and their phenomic and genomic characterization uncovers novel biology.</title>
        <authorList>
            <person name="Wiegand S."/>
            <person name="Jogler M."/>
            <person name="Boedeker C."/>
            <person name="Pinto D."/>
            <person name="Vollmers J."/>
            <person name="Rivas-Marin E."/>
            <person name="Kohn T."/>
            <person name="Peeters S.H."/>
            <person name="Heuer A."/>
            <person name="Rast P."/>
            <person name="Oberbeckmann S."/>
            <person name="Bunk B."/>
            <person name="Jeske O."/>
            <person name="Meyerdierks A."/>
            <person name="Storesund J.E."/>
            <person name="Kallscheuer N."/>
            <person name="Luecker S."/>
            <person name="Lage O.M."/>
            <person name="Pohl T."/>
            <person name="Merkel B.J."/>
            <person name="Hornburger P."/>
            <person name="Mueller R.-W."/>
            <person name="Bruemmer F."/>
            <person name="Labrenz M."/>
            <person name="Spormann A.M."/>
            <person name="Op den Camp H."/>
            <person name="Overmann J."/>
            <person name="Amann R."/>
            <person name="Jetten M.S.M."/>
            <person name="Mascher T."/>
            <person name="Medema M.H."/>
            <person name="Devos D.P."/>
            <person name="Kaster A.-K."/>
            <person name="Ovreas L."/>
            <person name="Rohde M."/>
            <person name="Galperin M.Y."/>
            <person name="Jogler C."/>
        </authorList>
    </citation>
    <scope>NUCLEOTIDE SEQUENCE [LARGE SCALE GENOMIC DNA]</scope>
    <source>
        <strain evidence="1 2">FC18</strain>
    </source>
</reference>
<accession>A0A5B9PFC9</accession>
<dbReference type="AlphaFoldDB" id="A0A5B9PFC9"/>
<proteinExistence type="predicted"/>
<protein>
    <submittedName>
        <fullName evidence="1">Uncharacterized protein</fullName>
    </submittedName>
</protein>
<keyword evidence="2" id="KW-1185">Reference proteome</keyword>
<dbReference type="RefSeq" id="WP_075084225.1">
    <property type="nucleotide sequence ID" value="NZ_CP042912.1"/>
</dbReference>
<dbReference type="STRING" id="980251.GCA_001642875_01429"/>
<dbReference type="KEGG" id="mff:MFFC18_50510"/>
<sequence length="99" mass="11159">MDNPIDQRWKEYCMQISETARKLSEKSSLGDAIKSALEQFMGNQAPANEEDYESKVREGDQLIDGWNTAYKQSENHGSIASPTQCMAEQAELARDNIES</sequence>
<dbReference type="EMBL" id="CP042912">
    <property type="protein sequence ID" value="QEG25128.1"/>
    <property type="molecule type" value="Genomic_DNA"/>
</dbReference>
<evidence type="ECO:0000313" key="2">
    <source>
        <dbReference type="Proteomes" id="UP000322214"/>
    </source>
</evidence>
<evidence type="ECO:0000313" key="1">
    <source>
        <dbReference type="EMBL" id="QEG25128.1"/>
    </source>
</evidence>
<name>A0A5B9PFC9_9BACT</name>
<dbReference type="Proteomes" id="UP000322214">
    <property type="component" value="Chromosome"/>
</dbReference>